<dbReference type="FunCoup" id="D8QMK4">
    <property type="interactions" value="984"/>
</dbReference>
<dbReference type="InterPro" id="IPR021495">
    <property type="entry name" value="CRR42-like"/>
</dbReference>
<dbReference type="Pfam" id="PF11347">
    <property type="entry name" value="CRR42-like"/>
    <property type="match status" value="1"/>
</dbReference>
<accession>D8QMK4</accession>
<evidence type="ECO:0000313" key="2">
    <source>
        <dbReference type="EMBL" id="EFJ38591.1"/>
    </source>
</evidence>
<dbReference type="STRING" id="88036.D8QMK4"/>
<dbReference type="InParanoid" id="D8QMK4"/>
<dbReference type="KEGG" id="smo:SELMODRAFT_73051"/>
<keyword evidence="3" id="KW-1185">Reference proteome</keyword>
<feature type="non-terminal residue" evidence="2">
    <location>
        <position position="1"/>
    </location>
</feature>
<name>D8QMK4_SELML</name>
<feature type="non-terminal residue" evidence="2">
    <location>
        <position position="64"/>
    </location>
</feature>
<dbReference type="GO" id="GO:0010258">
    <property type="term" value="P:NADH dehydrogenase complex (plastoquinone) assembly"/>
    <property type="evidence" value="ECO:0007669"/>
    <property type="project" value="InterPro"/>
</dbReference>
<dbReference type="Proteomes" id="UP000001514">
    <property type="component" value="Unassembled WGS sequence"/>
</dbReference>
<dbReference type="KEGG" id="smo:SELMODRAFT_69794"/>
<sequence>IGTPVVVTEAPQILKTAEPMPMLRKNDGVIRPGDVGRIIDRRPKNVWAVRFAIGAYLIDGKCFK</sequence>
<reference evidence="2 3" key="1">
    <citation type="journal article" date="2011" name="Science">
        <title>The Selaginella genome identifies genetic changes associated with the evolution of vascular plants.</title>
        <authorList>
            <person name="Banks J.A."/>
            <person name="Nishiyama T."/>
            <person name="Hasebe M."/>
            <person name="Bowman J.L."/>
            <person name="Gribskov M."/>
            <person name="dePamphilis C."/>
            <person name="Albert V.A."/>
            <person name="Aono N."/>
            <person name="Aoyama T."/>
            <person name="Ambrose B.A."/>
            <person name="Ashton N.W."/>
            <person name="Axtell M.J."/>
            <person name="Barker E."/>
            <person name="Barker M.S."/>
            <person name="Bennetzen J.L."/>
            <person name="Bonawitz N.D."/>
            <person name="Chapple C."/>
            <person name="Cheng C."/>
            <person name="Correa L.G."/>
            <person name="Dacre M."/>
            <person name="DeBarry J."/>
            <person name="Dreyer I."/>
            <person name="Elias M."/>
            <person name="Engstrom E.M."/>
            <person name="Estelle M."/>
            <person name="Feng L."/>
            <person name="Finet C."/>
            <person name="Floyd S.K."/>
            <person name="Frommer W.B."/>
            <person name="Fujita T."/>
            <person name="Gramzow L."/>
            <person name="Gutensohn M."/>
            <person name="Harholt J."/>
            <person name="Hattori M."/>
            <person name="Heyl A."/>
            <person name="Hirai T."/>
            <person name="Hiwatashi Y."/>
            <person name="Ishikawa M."/>
            <person name="Iwata M."/>
            <person name="Karol K.G."/>
            <person name="Koehler B."/>
            <person name="Kolukisaoglu U."/>
            <person name="Kubo M."/>
            <person name="Kurata T."/>
            <person name="Lalonde S."/>
            <person name="Li K."/>
            <person name="Li Y."/>
            <person name="Litt A."/>
            <person name="Lyons E."/>
            <person name="Manning G."/>
            <person name="Maruyama T."/>
            <person name="Michael T.P."/>
            <person name="Mikami K."/>
            <person name="Miyazaki S."/>
            <person name="Morinaga S."/>
            <person name="Murata T."/>
            <person name="Mueller-Roeber B."/>
            <person name="Nelson D.R."/>
            <person name="Obara M."/>
            <person name="Oguri Y."/>
            <person name="Olmstead R.G."/>
            <person name="Onodera N."/>
            <person name="Petersen B.L."/>
            <person name="Pils B."/>
            <person name="Prigge M."/>
            <person name="Rensing S.A."/>
            <person name="Riano-Pachon D.M."/>
            <person name="Roberts A.W."/>
            <person name="Sato Y."/>
            <person name="Scheller H.V."/>
            <person name="Schulz B."/>
            <person name="Schulz C."/>
            <person name="Shakirov E.V."/>
            <person name="Shibagaki N."/>
            <person name="Shinohara N."/>
            <person name="Shippen D.E."/>
            <person name="Soerensen I."/>
            <person name="Sotooka R."/>
            <person name="Sugimoto N."/>
            <person name="Sugita M."/>
            <person name="Sumikawa N."/>
            <person name="Tanurdzic M."/>
            <person name="Theissen G."/>
            <person name="Ulvskov P."/>
            <person name="Wakazuki S."/>
            <person name="Weng J.K."/>
            <person name="Willats W.W."/>
            <person name="Wipf D."/>
            <person name="Wolf P.G."/>
            <person name="Yang L."/>
            <person name="Zimmer A.D."/>
            <person name="Zhu Q."/>
            <person name="Mitros T."/>
            <person name="Hellsten U."/>
            <person name="Loque D."/>
            <person name="Otillar R."/>
            <person name="Salamov A."/>
            <person name="Schmutz J."/>
            <person name="Shapiro H."/>
            <person name="Lindquist E."/>
            <person name="Lucas S."/>
            <person name="Rokhsar D."/>
            <person name="Grigoriev I.V."/>
        </authorList>
    </citation>
    <scope>NUCLEOTIDE SEQUENCE [LARGE SCALE GENOMIC DNA]</scope>
</reference>
<dbReference type="PANTHER" id="PTHR36799">
    <property type="match status" value="1"/>
</dbReference>
<protein>
    <submittedName>
        <fullName evidence="2">Uncharacterized protein</fullName>
    </submittedName>
</protein>
<gene>
    <name evidence="1" type="ORF">SELMODRAFT_69794</name>
    <name evidence="2" type="ORF">SELMODRAFT_73051</name>
</gene>
<dbReference type="Gramene" id="EFJ31558">
    <property type="protein sequence ID" value="EFJ31558"/>
    <property type="gene ID" value="SELMODRAFT_69794"/>
</dbReference>
<evidence type="ECO:0000313" key="1">
    <source>
        <dbReference type="EMBL" id="EFJ31558.1"/>
    </source>
</evidence>
<organism evidence="3">
    <name type="scientific">Selaginella moellendorffii</name>
    <name type="common">Spikemoss</name>
    <dbReference type="NCBI Taxonomy" id="88036"/>
    <lineage>
        <taxon>Eukaryota</taxon>
        <taxon>Viridiplantae</taxon>
        <taxon>Streptophyta</taxon>
        <taxon>Embryophyta</taxon>
        <taxon>Tracheophyta</taxon>
        <taxon>Lycopodiopsida</taxon>
        <taxon>Selaginellales</taxon>
        <taxon>Selaginellaceae</taxon>
        <taxon>Selaginella</taxon>
    </lineage>
</organism>
<dbReference type="AlphaFoldDB" id="D8QMK4"/>
<dbReference type="eggNOG" id="KOG1151">
    <property type="taxonomic scope" value="Eukaryota"/>
</dbReference>
<dbReference type="PANTHER" id="PTHR36799:SF2">
    <property type="entry name" value="PROTEIN CHLORORESPIRATORY REDUCTION 42, CHLOROPLASTIC"/>
    <property type="match status" value="1"/>
</dbReference>
<dbReference type="OrthoDB" id="2020429at2759"/>
<dbReference type="Gramene" id="EFJ38591">
    <property type="protein sequence ID" value="EFJ38591"/>
    <property type="gene ID" value="SELMODRAFT_73051"/>
</dbReference>
<dbReference type="EMBL" id="GL377565">
    <property type="protein sequence ID" value="EFJ38591.1"/>
    <property type="molecule type" value="Genomic_DNA"/>
</dbReference>
<dbReference type="HOGENOM" id="CLU_180541_0_0_1"/>
<proteinExistence type="predicted"/>
<dbReference type="EMBL" id="GL377573">
    <property type="protein sequence ID" value="EFJ31558.1"/>
    <property type="molecule type" value="Genomic_DNA"/>
</dbReference>
<dbReference type="OMA" id="RHNDGQV"/>
<evidence type="ECO:0000313" key="3">
    <source>
        <dbReference type="Proteomes" id="UP000001514"/>
    </source>
</evidence>